<gene>
    <name evidence="2" type="ORF">GCM10023195_83360</name>
</gene>
<evidence type="ECO:0000313" key="2">
    <source>
        <dbReference type="EMBL" id="GAA4618534.1"/>
    </source>
</evidence>
<organism evidence="2 3">
    <name type="scientific">Actinoallomurus liliacearum</name>
    <dbReference type="NCBI Taxonomy" id="1080073"/>
    <lineage>
        <taxon>Bacteria</taxon>
        <taxon>Bacillati</taxon>
        <taxon>Actinomycetota</taxon>
        <taxon>Actinomycetes</taxon>
        <taxon>Streptosporangiales</taxon>
        <taxon>Thermomonosporaceae</taxon>
        <taxon>Actinoallomurus</taxon>
    </lineage>
</organism>
<evidence type="ECO:0000313" key="3">
    <source>
        <dbReference type="Proteomes" id="UP001500212"/>
    </source>
</evidence>
<accession>A0ABP8TZ86</accession>
<evidence type="ECO:0008006" key="4">
    <source>
        <dbReference type="Google" id="ProtNLM"/>
    </source>
</evidence>
<name>A0ABP8TZ86_9ACTN</name>
<comment type="caution">
    <text evidence="2">The sequence shown here is derived from an EMBL/GenBank/DDBJ whole genome shotgun (WGS) entry which is preliminary data.</text>
</comment>
<proteinExistence type="predicted"/>
<reference evidence="3" key="1">
    <citation type="journal article" date="2019" name="Int. J. Syst. Evol. Microbiol.">
        <title>The Global Catalogue of Microorganisms (GCM) 10K type strain sequencing project: providing services to taxonomists for standard genome sequencing and annotation.</title>
        <authorList>
            <consortium name="The Broad Institute Genomics Platform"/>
            <consortium name="The Broad Institute Genome Sequencing Center for Infectious Disease"/>
            <person name="Wu L."/>
            <person name="Ma J."/>
        </authorList>
    </citation>
    <scope>NUCLEOTIDE SEQUENCE [LARGE SCALE GENOMIC DNA]</scope>
    <source>
        <strain evidence="3">JCM 17938</strain>
    </source>
</reference>
<protein>
    <recommendedName>
        <fullName evidence="4">DUF1963 domain-containing protein</fullName>
    </recommendedName>
</protein>
<dbReference type="SUPFAM" id="SSF103032">
    <property type="entry name" value="Hypothetical protein YwqG"/>
    <property type="match status" value="1"/>
</dbReference>
<evidence type="ECO:0000256" key="1">
    <source>
        <dbReference type="SAM" id="MobiDB-lite"/>
    </source>
</evidence>
<keyword evidence="3" id="KW-1185">Reference proteome</keyword>
<dbReference type="Proteomes" id="UP001500212">
    <property type="component" value="Unassembled WGS sequence"/>
</dbReference>
<dbReference type="EMBL" id="BAABHJ010000040">
    <property type="protein sequence ID" value="GAA4618534.1"/>
    <property type="molecule type" value="Genomic_DNA"/>
</dbReference>
<dbReference type="Gene3D" id="2.30.320.10">
    <property type="entry name" value="YwqG-like"/>
    <property type="match status" value="1"/>
</dbReference>
<feature type="region of interest" description="Disordered" evidence="1">
    <location>
        <begin position="32"/>
        <end position="52"/>
    </location>
</feature>
<dbReference type="InterPro" id="IPR035948">
    <property type="entry name" value="YwqG-like_sf"/>
</dbReference>
<sequence length="290" mass="31716">MDDNDPMTRTTEAPSVDLAQIIPDLSAYASTTVRLHPRPGSPGPRDSHIGGPLLWPATESWPHCEAPDCDQYPGEDPGSPMVALAQLTAADFPEIAFPEGADLLQILWCVGYHCCSKHAPCRVVWRRAAEVTEILEAPPEPDLEGELPGFYETYIPRPCVLHPERLIEYPWLEDLPDDLKDRVRAWDRDTDLYEDLSTAPGFKIGGTVIHGSAPSGLTCVACDAPATLLLQLDNGEGDGRWCAIEDRDLAYGTPEYEQAYTPTGMMVDVGPGGLFACSADPEHPVLFYSQ</sequence>